<sequence>MGRQEGEYNDADKQGEKIPAKSEEIQSEKSINTIEHKAEGQSNKEEKILPDIVEEGKYIYAQGQTRELEESHFVHLSKVAGKSQHNKEVEEEESKSIDNKSQRSGSNATSQMRDLLPIAVHGHENGKEMILFKELEGVEYHEPLQTENAPDGTHL</sequence>
<dbReference type="EnsemblPlants" id="PGSC0003DMT400092391">
    <property type="protein sequence ID" value="PGSC0003DMT400092391"/>
    <property type="gene ID" value="PGSC0003DMG400041962"/>
</dbReference>
<accession>M1DPQ1</accession>
<dbReference type="InParanoid" id="M1DPQ1"/>
<proteinExistence type="predicted"/>
<organism evidence="2 3">
    <name type="scientific">Solanum tuberosum</name>
    <name type="common">Potato</name>
    <dbReference type="NCBI Taxonomy" id="4113"/>
    <lineage>
        <taxon>Eukaryota</taxon>
        <taxon>Viridiplantae</taxon>
        <taxon>Streptophyta</taxon>
        <taxon>Embryophyta</taxon>
        <taxon>Tracheophyta</taxon>
        <taxon>Spermatophyta</taxon>
        <taxon>Magnoliopsida</taxon>
        <taxon>eudicotyledons</taxon>
        <taxon>Gunneridae</taxon>
        <taxon>Pentapetalae</taxon>
        <taxon>asterids</taxon>
        <taxon>lamiids</taxon>
        <taxon>Solanales</taxon>
        <taxon>Solanaceae</taxon>
        <taxon>Solanoideae</taxon>
        <taxon>Solaneae</taxon>
        <taxon>Solanum</taxon>
    </lineage>
</organism>
<dbReference type="HOGENOM" id="CLU_1698605_0_0_1"/>
<name>M1DPQ1_SOLTU</name>
<dbReference type="AlphaFoldDB" id="M1DPQ1"/>
<feature type="region of interest" description="Disordered" evidence="1">
    <location>
        <begin position="79"/>
        <end position="121"/>
    </location>
</feature>
<feature type="region of interest" description="Disordered" evidence="1">
    <location>
        <begin position="1"/>
        <end position="48"/>
    </location>
</feature>
<feature type="compositionally biased region" description="Polar residues" evidence="1">
    <location>
        <begin position="102"/>
        <end position="112"/>
    </location>
</feature>
<reference evidence="2" key="2">
    <citation type="submission" date="2015-06" db="UniProtKB">
        <authorList>
            <consortium name="EnsemblPlants"/>
        </authorList>
    </citation>
    <scope>IDENTIFICATION</scope>
    <source>
        <strain evidence="2">DM1-3 516 R44</strain>
    </source>
</reference>
<protein>
    <submittedName>
        <fullName evidence="2">Uncharacterized protein</fullName>
    </submittedName>
</protein>
<evidence type="ECO:0000256" key="1">
    <source>
        <dbReference type="SAM" id="MobiDB-lite"/>
    </source>
</evidence>
<evidence type="ECO:0000313" key="3">
    <source>
        <dbReference type="Proteomes" id="UP000011115"/>
    </source>
</evidence>
<keyword evidence="3" id="KW-1185">Reference proteome</keyword>
<dbReference type="Proteomes" id="UP000011115">
    <property type="component" value="Unassembled WGS sequence"/>
</dbReference>
<feature type="compositionally biased region" description="Basic and acidic residues" evidence="1">
    <location>
        <begin position="34"/>
        <end position="48"/>
    </location>
</feature>
<reference evidence="3" key="1">
    <citation type="journal article" date="2011" name="Nature">
        <title>Genome sequence and analysis of the tuber crop potato.</title>
        <authorList>
            <consortium name="The Potato Genome Sequencing Consortium"/>
        </authorList>
    </citation>
    <scope>NUCLEOTIDE SEQUENCE [LARGE SCALE GENOMIC DNA]</scope>
    <source>
        <strain evidence="3">cv. DM1-3 516 R44</strain>
    </source>
</reference>
<evidence type="ECO:0000313" key="2">
    <source>
        <dbReference type="EnsemblPlants" id="PGSC0003DMT400092391"/>
    </source>
</evidence>
<dbReference type="PaxDb" id="4113-PGSC0003DMT400092391"/>
<feature type="compositionally biased region" description="Basic and acidic residues" evidence="1">
    <location>
        <begin position="1"/>
        <end position="27"/>
    </location>
</feature>
<dbReference type="Gramene" id="PGSC0003DMT400092391">
    <property type="protein sequence ID" value="PGSC0003DMT400092391"/>
    <property type="gene ID" value="PGSC0003DMG400041962"/>
</dbReference>